<dbReference type="Proteomes" id="UP000183567">
    <property type="component" value="Unassembled WGS sequence"/>
</dbReference>
<protein>
    <submittedName>
        <fullName evidence="1">Uncharacterized protein</fullName>
    </submittedName>
</protein>
<dbReference type="AlphaFoldDB" id="A0A1J8Q971"/>
<accession>A0A1J8Q971</accession>
<evidence type="ECO:0000313" key="1">
    <source>
        <dbReference type="EMBL" id="OJA09832.1"/>
    </source>
</evidence>
<sequence length="67" mass="7235">MTSRSTQPGAAADKPDLTMVMALEGLERSEPPVAHDDDPKFIPPTNRITIFYFPGGEMIGGSDDKTI</sequence>
<comment type="caution">
    <text evidence="1">The sequence shown here is derived from an EMBL/GenBank/DDBJ whole genome shotgun (WGS) entry which is preliminary data.</text>
</comment>
<organism evidence="1 2">
    <name type="scientific">Rhizopogon vesiculosus</name>
    <dbReference type="NCBI Taxonomy" id="180088"/>
    <lineage>
        <taxon>Eukaryota</taxon>
        <taxon>Fungi</taxon>
        <taxon>Dikarya</taxon>
        <taxon>Basidiomycota</taxon>
        <taxon>Agaricomycotina</taxon>
        <taxon>Agaricomycetes</taxon>
        <taxon>Agaricomycetidae</taxon>
        <taxon>Boletales</taxon>
        <taxon>Suillineae</taxon>
        <taxon>Rhizopogonaceae</taxon>
        <taxon>Rhizopogon</taxon>
    </lineage>
</organism>
<gene>
    <name evidence="1" type="ORF">AZE42_11137</name>
</gene>
<dbReference type="EMBL" id="LVVM01005763">
    <property type="protein sequence ID" value="OJA09832.1"/>
    <property type="molecule type" value="Genomic_DNA"/>
</dbReference>
<keyword evidence="2" id="KW-1185">Reference proteome</keyword>
<reference evidence="1 2" key="1">
    <citation type="submission" date="2016-03" db="EMBL/GenBank/DDBJ databases">
        <title>Comparative genomics of the ectomycorrhizal sister species Rhizopogon vinicolor and Rhizopogon vesiculosus (Basidiomycota: Boletales) reveals a divergence of the mating type B locus.</title>
        <authorList>
            <person name="Mujic A.B."/>
            <person name="Kuo A."/>
            <person name="Tritt A."/>
            <person name="Lipzen A."/>
            <person name="Chen C."/>
            <person name="Johnson J."/>
            <person name="Sharma A."/>
            <person name="Barry K."/>
            <person name="Grigoriev I.V."/>
            <person name="Spatafora J.W."/>
        </authorList>
    </citation>
    <scope>NUCLEOTIDE SEQUENCE [LARGE SCALE GENOMIC DNA]</scope>
    <source>
        <strain evidence="1 2">AM-OR11-056</strain>
    </source>
</reference>
<name>A0A1J8Q971_9AGAM</name>
<evidence type="ECO:0000313" key="2">
    <source>
        <dbReference type="Proteomes" id="UP000183567"/>
    </source>
</evidence>
<proteinExistence type="predicted"/>